<evidence type="ECO:0000256" key="4">
    <source>
        <dbReference type="ARBA" id="ARBA00022801"/>
    </source>
</evidence>
<keyword evidence="9" id="KW-1185">Reference proteome</keyword>
<dbReference type="NCBIfam" id="TIGR00632">
    <property type="entry name" value="vsr"/>
    <property type="match status" value="1"/>
</dbReference>
<evidence type="ECO:0000313" key="8">
    <source>
        <dbReference type="EMBL" id="PTU74971.1"/>
    </source>
</evidence>
<dbReference type="Pfam" id="PF03852">
    <property type="entry name" value="Vsr"/>
    <property type="match status" value="1"/>
</dbReference>
<accession>A0A2T5PB73</accession>
<dbReference type="GO" id="GO:0016787">
    <property type="term" value="F:hydrolase activity"/>
    <property type="evidence" value="ECO:0007669"/>
    <property type="project" value="UniProtKB-KW"/>
</dbReference>
<dbReference type="AlphaFoldDB" id="A0A2T5PB73"/>
<keyword evidence="1" id="KW-0540">Nuclease</keyword>
<name>A0A2T5PB73_9PSED</name>
<keyword evidence="3" id="KW-0227">DNA damage</keyword>
<dbReference type="OrthoDB" id="9801520at2"/>
<sequence length="188" mass="21875">MLALDLEHARSTNMANIRGRDTSPEILLRKALWHSGFRFRVNFRVAGVRPDIVFTARKLAVFVDGCFWHGCPQHYVMPRTRPEFWSEKLETNTRRDRKQTAALIESGWRVLRFWEHEIESDLAHVTADVANAYLDLGMVFRDRAMVVKVEPACSSGTLERWYIEYLVSDQPASIEVRSRKPKNPALFR</sequence>
<comment type="caution">
    <text evidence="8">The sequence shown here is derived from an EMBL/GenBank/DDBJ whole genome shotgun (WGS) entry which is preliminary data.</text>
</comment>
<dbReference type="Pfam" id="PF04480">
    <property type="entry name" value="DUF559"/>
    <property type="match status" value="1"/>
</dbReference>
<evidence type="ECO:0000256" key="2">
    <source>
        <dbReference type="ARBA" id="ARBA00022759"/>
    </source>
</evidence>
<protein>
    <submittedName>
        <fullName evidence="8">Very short patch repair endonuclease</fullName>
    </submittedName>
</protein>
<dbReference type="EMBL" id="QASN01000013">
    <property type="protein sequence ID" value="PTU74971.1"/>
    <property type="molecule type" value="Genomic_DNA"/>
</dbReference>
<evidence type="ECO:0000256" key="5">
    <source>
        <dbReference type="ARBA" id="ARBA00023204"/>
    </source>
</evidence>
<dbReference type="Proteomes" id="UP000244064">
    <property type="component" value="Unassembled WGS sequence"/>
</dbReference>
<dbReference type="GO" id="GO:0006298">
    <property type="term" value="P:mismatch repair"/>
    <property type="evidence" value="ECO:0007669"/>
    <property type="project" value="InterPro"/>
</dbReference>
<gene>
    <name evidence="8" type="ORF">DBO85_06825</name>
</gene>
<dbReference type="InterPro" id="IPR011335">
    <property type="entry name" value="Restrct_endonuc-II-like"/>
</dbReference>
<keyword evidence="2 8" id="KW-0255">Endonuclease</keyword>
<keyword evidence="4" id="KW-0378">Hydrolase</keyword>
<evidence type="ECO:0000256" key="1">
    <source>
        <dbReference type="ARBA" id="ARBA00022722"/>
    </source>
</evidence>
<dbReference type="Gene3D" id="3.40.960.10">
    <property type="entry name" value="VSR Endonuclease"/>
    <property type="match status" value="1"/>
</dbReference>
<dbReference type="InterPro" id="IPR007569">
    <property type="entry name" value="DUF559"/>
</dbReference>
<evidence type="ECO:0000256" key="6">
    <source>
        <dbReference type="ARBA" id="ARBA00029466"/>
    </source>
</evidence>
<reference evidence="8 9" key="1">
    <citation type="submission" date="2018-04" db="EMBL/GenBank/DDBJ databases">
        <title>Pseudomonas sp. nov., isolated from mangrove soil.</title>
        <authorList>
            <person name="Chen C."/>
        </authorList>
    </citation>
    <scope>NUCLEOTIDE SEQUENCE [LARGE SCALE GENOMIC DNA]</scope>
    <source>
        <strain evidence="8 9">TC-11</strain>
    </source>
</reference>
<proteinExistence type="inferred from homology"/>
<dbReference type="CDD" id="cd00221">
    <property type="entry name" value="Vsr"/>
    <property type="match status" value="1"/>
</dbReference>
<evidence type="ECO:0000313" key="9">
    <source>
        <dbReference type="Proteomes" id="UP000244064"/>
    </source>
</evidence>
<feature type="domain" description="DUF559" evidence="7">
    <location>
        <begin position="91"/>
        <end position="130"/>
    </location>
</feature>
<comment type="similarity">
    <text evidence="6">Belongs to the Vsr family.</text>
</comment>
<evidence type="ECO:0000259" key="7">
    <source>
        <dbReference type="Pfam" id="PF04480"/>
    </source>
</evidence>
<dbReference type="InterPro" id="IPR004603">
    <property type="entry name" value="DNA_mismatch_endonuc_vsr"/>
</dbReference>
<dbReference type="SUPFAM" id="SSF52980">
    <property type="entry name" value="Restriction endonuclease-like"/>
    <property type="match status" value="1"/>
</dbReference>
<dbReference type="GO" id="GO:0004519">
    <property type="term" value="F:endonuclease activity"/>
    <property type="evidence" value="ECO:0007669"/>
    <property type="project" value="UniProtKB-KW"/>
</dbReference>
<evidence type="ECO:0000256" key="3">
    <source>
        <dbReference type="ARBA" id="ARBA00022763"/>
    </source>
</evidence>
<dbReference type="RefSeq" id="WP_108106512.1">
    <property type="nucleotide sequence ID" value="NZ_QASN01000013.1"/>
</dbReference>
<keyword evidence="5" id="KW-0234">DNA repair</keyword>
<organism evidence="8 9">
    <name type="scientific">Pseudomonas mangrovi</name>
    <dbReference type="NCBI Taxonomy" id="2161748"/>
    <lineage>
        <taxon>Bacteria</taxon>
        <taxon>Pseudomonadati</taxon>
        <taxon>Pseudomonadota</taxon>
        <taxon>Gammaproteobacteria</taxon>
        <taxon>Pseudomonadales</taxon>
        <taxon>Pseudomonadaceae</taxon>
        <taxon>Pseudomonas</taxon>
    </lineage>
</organism>